<dbReference type="CDD" id="cd01131">
    <property type="entry name" value="PilT"/>
    <property type="match status" value="1"/>
</dbReference>
<comment type="caution">
    <text evidence="3">The sequence shown here is derived from an EMBL/GenBank/DDBJ whole genome shotgun (WGS) entry which is preliminary data.</text>
</comment>
<dbReference type="Gene3D" id="3.40.50.300">
    <property type="entry name" value="P-loop containing nucleotide triphosphate hydrolases"/>
    <property type="match status" value="1"/>
</dbReference>
<dbReference type="Proteomes" id="UP000176420">
    <property type="component" value="Unassembled WGS sequence"/>
</dbReference>
<dbReference type="PANTHER" id="PTHR30486">
    <property type="entry name" value="TWITCHING MOTILITY PROTEIN PILT"/>
    <property type="match status" value="1"/>
</dbReference>
<name>A0A1G2BHQ3_9BACT</name>
<dbReference type="PROSITE" id="PS00662">
    <property type="entry name" value="T2SP_E"/>
    <property type="match status" value="1"/>
</dbReference>
<dbReference type="SUPFAM" id="SSF52540">
    <property type="entry name" value="P-loop containing nucleoside triphosphate hydrolases"/>
    <property type="match status" value="1"/>
</dbReference>
<evidence type="ECO:0000259" key="2">
    <source>
        <dbReference type="PROSITE" id="PS00662"/>
    </source>
</evidence>
<comment type="similarity">
    <text evidence="1">Belongs to the GSP E family.</text>
</comment>
<dbReference type="Gene3D" id="3.30.450.90">
    <property type="match status" value="1"/>
</dbReference>
<dbReference type="EMBL" id="MHKI01000005">
    <property type="protein sequence ID" value="OGY88039.1"/>
    <property type="molecule type" value="Genomic_DNA"/>
</dbReference>
<accession>A0A1G2BHQ3</accession>
<sequence>MLPLQTNTKFRKIIDSLFQQAYQKGASDLHLAAGSSPILRINGELVEISQYDKLSAQQIQAMIFSILNKPQQEEFLNRRELDISYDLMGFCRFRVNLHYEKESVGMVARVVANNIPSMKELGFPEVVYKLVRGRQGLILVTGPTGSGKSTSLASMINLINTERRAHIVTLEDPIEFLYQSKLSLIRQRQYHSDFLSFPEGLKHVLRQDPDVIMVGEMRDLETIAAAITVAETGHLVLATLHTSNAADTIDRIVDVFPPHQQPQIRIQLSMELRGVISQQLLPRKNGGRLATREIMLNTPAISNLIRENKISQINTIIQTSANVGMQTMDQDIRRLYGNNEITKETALSYMLNPASLTEYKNPKTEE</sequence>
<dbReference type="NCBIfam" id="TIGR01420">
    <property type="entry name" value="pilT_fam"/>
    <property type="match status" value="1"/>
</dbReference>
<dbReference type="InterPro" id="IPR027417">
    <property type="entry name" value="P-loop_NTPase"/>
</dbReference>
<dbReference type="SMART" id="SM00382">
    <property type="entry name" value="AAA"/>
    <property type="match status" value="1"/>
</dbReference>
<organism evidence="3 4">
    <name type="scientific">Candidatus Kerfeldbacteria bacterium RIFOXYB2_FULL_38_14</name>
    <dbReference type="NCBI Taxonomy" id="1798547"/>
    <lineage>
        <taxon>Bacteria</taxon>
        <taxon>Candidatus Kerfeldiibacteriota</taxon>
    </lineage>
</organism>
<dbReference type="GO" id="GO:0016887">
    <property type="term" value="F:ATP hydrolysis activity"/>
    <property type="evidence" value="ECO:0007669"/>
    <property type="project" value="InterPro"/>
</dbReference>
<evidence type="ECO:0000313" key="3">
    <source>
        <dbReference type="EMBL" id="OGY88039.1"/>
    </source>
</evidence>
<dbReference type="InterPro" id="IPR050921">
    <property type="entry name" value="T4SS_GSP_E_ATPase"/>
</dbReference>
<dbReference type="Pfam" id="PF00437">
    <property type="entry name" value="T2SSE"/>
    <property type="match status" value="1"/>
</dbReference>
<proteinExistence type="inferred from homology"/>
<dbReference type="AlphaFoldDB" id="A0A1G2BHQ3"/>
<evidence type="ECO:0000256" key="1">
    <source>
        <dbReference type="ARBA" id="ARBA00006611"/>
    </source>
</evidence>
<dbReference type="GO" id="GO:0005524">
    <property type="term" value="F:ATP binding"/>
    <property type="evidence" value="ECO:0007669"/>
    <property type="project" value="InterPro"/>
</dbReference>
<evidence type="ECO:0000313" key="4">
    <source>
        <dbReference type="Proteomes" id="UP000176420"/>
    </source>
</evidence>
<gene>
    <name evidence="3" type="ORF">A2319_02335</name>
</gene>
<dbReference type="InterPro" id="IPR001482">
    <property type="entry name" value="T2SS/T4SS_dom"/>
</dbReference>
<dbReference type="InterPro" id="IPR006321">
    <property type="entry name" value="PilT/PilU"/>
</dbReference>
<reference evidence="3 4" key="1">
    <citation type="journal article" date="2016" name="Nat. Commun.">
        <title>Thousands of microbial genomes shed light on interconnected biogeochemical processes in an aquifer system.</title>
        <authorList>
            <person name="Anantharaman K."/>
            <person name="Brown C.T."/>
            <person name="Hug L.A."/>
            <person name="Sharon I."/>
            <person name="Castelle C.J."/>
            <person name="Probst A.J."/>
            <person name="Thomas B.C."/>
            <person name="Singh A."/>
            <person name="Wilkins M.J."/>
            <person name="Karaoz U."/>
            <person name="Brodie E.L."/>
            <person name="Williams K.H."/>
            <person name="Hubbard S.S."/>
            <person name="Banfield J.F."/>
        </authorList>
    </citation>
    <scope>NUCLEOTIDE SEQUENCE [LARGE SCALE GENOMIC DNA]</scope>
</reference>
<dbReference type="InterPro" id="IPR003593">
    <property type="entry name" value="AAA+_ATPase"/>
</dbReference>
<protein>
    <recommendedName>
        <fullName evidence="2">Bacterial type II secretion system protein E domain-containing protein</fullName>
    </recommendedName>
</protein>
<feature type="domain" description="Bacterial type II secretion system protein E" evidence="2">
    <location>
        <begin position="205"/>
        <end position="219"/>
    </location>
</feature>